<comment type="caution">
    <text evidence="1">The sequence shown here is derived from an EMBL/GenBank/DDBJ whole genome shotgun (WGS) entry which is preliminary data.</text>
</comment>
<evidence type="ECO:0000313" key="2">
    <source>
        <dbReference type="Proteomes" id="UP000887013"/>
    </source>
</evidence>
<keyword evidence="2" id="KW-1185">Reference proteome</keyword>
<dbReference type="Proteomes" id="UP000887013">
    <property type="component" value="Unassembled WGS sequence"/>
</dbReference>
<dbReference type="EMBL" id="BMAW01037495">
    <property type="protein sequence ID" value="GFU48667.1"/>
    <property type="molecule type" value="Genomic_DNA"/>
</dbReference>
<accession>A0A8X6UQF7</accession>
<dbReference type="AlphaFoldDB" id="A0A8X6UQF7"/>
<gene>
    <name evidence="1" type="ORF">NPIL_99291</name>
</gene>
<protein>
    <submittedName>
        <fullName evidence="1">Uncharacterized protein</fullName>
    </submittedName>
</protein>
<proteinExistence type="predicted"/>
<organism evidence="1 2">
    <name type="scientific">Nephila pilipes</name>
    <name type="common">Giant wood spider</name>
    <name type="synonym">Nephila maculata</name>
    <dbReference type="NCBI Taxonomy" id="299642"/>
    <lineage>
        <taxon>Eukaryota</taxon>
        <taxon>Metazoa</taxon>
        <taxon>Ecdysozoa</taxon>
        <taxon>Arthropoda</taxon>
        <taxon>Chelicerata</taxon>
        <taxon>Arachnida</taxon>
        <taxon>Araneae</taxon>
        <taxon>Araneomorphae</taxon>
        <taxon>Entelegynae</taxon>
        <taxon>Araneoidea</taxon>
        <taxon>Nephilidae</taxon>
        <taxon>Nephila</taxon>
    </lineage>
</organism>
<sequence length="112" mass="12413">MKYVAIKSLVINCWYVVNIKSTIPFEDRLLVGNTCGPSLAMWPLIASKPSPAQNTHPYPSTHPPLKPPLLAPALHHFLYCWPLPLATPAWPMLFSHLKAPFDSLSLSPCLAL</sequence>
<reference evidence="1" key="1">
    <citation type="submission" date="2020-08" db="EMBL/GenBank/DDBJ databases">
        <title>Multicomponent nature underlies the extraordinary mechanical properties of spider dragline silk.</title>
        <authorList>
            <person name="Kono N."/>
            <person name="Nakamura H."/>
            <person name="Mori M."/>
            <person name="Yoshida Y."/>
            <person name="Ohtoshi R."/>
            <person name="Malay A.D."/>
            <person name="Moran D.A.P."/>
            <person name="Tomita M."/>
            <person name="Numata K."/>
            <person name="Arakawa K."/>
        </authorList>
    </citation>
    <scope>NUCLEOTIDE SEQUENCE</scope>
</reference>
<name>A0A8X6UQF7_NEPPI</name>
<evidence type="ECO:0000313" key="1">
    <source>
        <dbReference type="EMBL" id="GFU48667.1"/>
    </source>
</evidence>